<sequence length="278" mass="30110">MKEITKRLSAVGATRLPGWGLRDPHCVCEVHSLACQFGFEGDSPGKQLNLLSNILSSNCMCCTGPPYVSVFTIFKISRSNSDLAVKCEKNSAALVISVLLDGDPRRAKSMARDIIRHGPVAPSLALVHPSYCLQCIAPFPIPPLNSPPAVLYLCTNLSAPACNAQLPTPPPRIIGERNFDSYNHCTTSTLLLQLTPLVWPVSGSPSRKTAVTSAAEFAGNGFYPPLPSHCLTTPGSLSSFTWLWEKSPSRKSVDWHTRNLCSMISSSIEGELFLQNTI</sequence>
<dbReference type="RefSeq" id="XP_009168983.1">
    <property type="nucleotide sequence ID" value="XM_009170719.1"/>
</dbReference>
<proteinExistence type="predicted"/>
<dbReference type="Proteomes" id="UP000054324">
    <property type="component" value="Unassembled WGS sequence"/>
</dbReference>
<evidence type="ECO:0000313" key="1">
    <source>
        <dbReference type="EMBL" id="KER27250.1"/>
    </source>
</evidence>
<organism evidence="1 2">
    <name type="scientific">Opisthorchis viverrini</name>
    <name type="common">Southeast Asian liver fluke</name>
    <dbReference type="NCBI Taxonomy" id="6198"/>
    <lineage>
        <taxon>Eukaryota</taxon>
        <taxon>Metazoa</taxon>
        <taxon>Spiralia</taxon>
        <taxon>Lophotrochozoa</taxon>
        <taxon>Platyhelminthes</taxon>
        <taxon>Trematoda</taxon>
        <taxon>Digenea</taxon>
        <taxon>Opisthorchiida</taxon>
        <taxon>Opisthorchiata</taxon>
        <taxon>Opisthorchiidae</taxon>
        <taxon>Opisthorchis</taxon>
    </lineage>
</organism>
<dbReference type="STRING" id="6198.A0A074ZV58"/>
<gene>
    <name evidence="1" type="ORF">T265_05654</name>
</gene>
<protein>
    <submittedName>
        <fullName evidence="1">Uncharacterized protein</fullName>
    </submittedName>
</protein>
<reference evidence="1 2" key="1">
    <citation type="submission" date="2013-11" db="EMBL/GenBank/DDBJ databases">
        <title>Opisthorchis viverrini - life in the bile duct.</title>
        <authorList>
            <person name="Young N.D."/>
            <person name="Nagarajan N."/>
            <person name="Lin S.J."/>
            <person name="Korhonen P.K."/>
            <person name="Jex A.R."/>
            <person name="Hall R.S."/>
            <person name="Safavi-Hemami H."/>
            <person name="Kaewkong W."/>
            <person name="Bertrand D."/>
            <person name="Gao S."/>
            <person name="Seet Q."/>
            <person name="Wongkham S."/>
            <person name="Teh B.T."/>
            <person name="Wongkham C."/>
            <person name="Intapan P.M."/>
            <person name="Maleewong W."/>
            <person name="Yang X."/>
            <person name="Hu M."/>
            <person name="Wang Z."/>
            <person name="Hofmann A."/>
            <person name="Sternberg P.W."/>
            <person name="Tan P."/>
            <person name="Wang J."/>
            <person name="Gasser R.B."/>
        </authorList>
    </citation>
    <scope>NUCLEOTIDE SEQUENCE [LARGE SCALE GENOMIC DNA]</scope>
</reference>
<dbReference type="EMBL" id="KL596727">
    <property type="protein sequence ID" value="KER27250.1"/>
    <property type="molecule type" value="Genomic_DNA"/>
</dbReference>
<name>A0A074ZV58_OPIVI</name>
<dbReference type="KEGG" id="ovi:T265_05654"/>
<dbReference type="GeneID" id="20319836"/>
<dbReference type="AlphaFoldDB" id="A0A074ZV58"/>
<dbReference type="OrthoDB" id="2120021at2759"/>
<dbReference type="CTD" id="20319836"/>
<accession>A0A074ZV58</accession>
<keyword evidence="2" id="KW-1185">Reference proteome</keyword>
<evidence type="ECO:0000313" key="2">
    <source>
        <dbReference type="Proteomes" id="UP000054324"/>
    </source>
</evidence>